<accession>A0A433SAC3</accession>
<dbReference type="EMBL" id="PQSP01000010">
    <property type="protein sequence ID" value="RUS65696.1"/>
    <property type="molecule type" value="Genomic_DNA"/>
</dbReference>
<evidence type="ECO:0000313" key="3">
    <source>
        <dbReference type="Proteomes" id="UP000286947"/>
    </source>
</evidence>
<comment type="caution">
    <text evidence="2">The sequence shown here is derived from an EMBL/GenBank/DDBJ whole genome shotgun (WGS) entry which is preliminary data.</text>
</comment>
<name>A0A433SAC3_9BURK</name>
<sequence length="172" mass="18983">MKMAISSICFALKTHLEAQDNPVDIAGKPLRALPVASPEVIDQCEHALGFALPPLLKAIYLNVANGSFGPGYGIGSAMGLVNLYRFCMEPDPAEPRDEWCPTWLAFCDWGCNVHSVIACAQADYPVFFYDPLSLLDNEEASLASIYKSSPKRPLAQWFEAWMAGTDFWQVGY</sequence>
<keyword evidence="3" id="KW-1185">Reference proteome</keyword>
<evidence type="ECO:0000313" key="2">
    <source>
        <dbReference type="EMBL" id="RUS65696.1"/>
    </source>
</evidence>
<organism evidence="2 3">
    <name type="scientific">Saezia sanguinis</name>
    <dbReference type="NCBI Taxonomy" id="1965230"/>
    <lineage>
        <taxon>Bacteria</taxon>
        <taxon>Pseudomonadati</taxon>
        <taxon>Pseudomonadota</taxon>
        <taxon>Betaproteobacteria</taxon>
        <taxon>Burkholderiales</taxon>
        <taxon>Saeziaceae</taxon>
        <taxon>Saezia</taxon>
    </lineage>
</organism>
<protein>
    <recommendedName>
        <fullName evidence="1">Knr4/Smi1-like domain-containing protein</fullName>
    </recommendedName>
</protein>
<dbReference type="InterPro" id="IPR037883">
    <property type="entry name" value="Knr4/Smi1-like_sf"/>
</dbReference>
<dbReference type="InterPro" id="IPR018958">
    <property type="entry name" value="Knr4/Smi1-like_dom"/>
</dbReference>
<dbReference type="AlphaFoldDB" id="A0A433SAC3"/>
<dbReference type="Proteomes" id="UP000286947">
    <property type="component" value="Unassembled WGS sequence"/>
</dbReference>
<reference evidence="2 3" key="1">
    <citation type="submission" date="2018-01" db="EMBL/GenBank/DDBJ databases">
        <title>Saezia sanguinis gen. nov., sp. nov., in the order Burkholderiales isolated from human blood.</title>
        <authorList>
            <person name="Medina-Pascual M.J."/>
            <person name="Valdezate S."/>
            <person name="Monzon S."/>
            <person name="Cuesta I."/>
            <person name="Carrasco G."/>
            <person name="Villalon P."/>
            <person name="Saez-Nieto J.A."/>
        </authorList>
    </citation>
    <scope>NUCLEOTIDE SEQUENCE [LARGE SCALE GENOMIC DNA]</scope>
    <source>
        <strain evidence="2 3">CNM695-12</strain>
    </source>
</reference>
<feature type="domain" description="Knr4/Smi1-like" evidence="1">
    <location>
        <begin position="36"/>
        <end position="162"/>
    </location>
</feature>
<proteinExistence type="predicted"/>
<dbReference type="SUPFAM" id="SSF160631">
    <property type="entry name" value="SMI1/KNR4-like"/>
    <property type="match status" value="1"/>
</dbReference>
<gene>
    <name evidence="2" type="ORF">CUZ56_02782</name>
</gene>
<dbReference type="Pfam" id="PF09346">
    <property type="entry name" value="SMI1_KNR4"/>
    <property type="match status" value="1"/>
</dbReference>
<evidence type="ECO:0000259" key="1">
    <source>
        <dbReference type="Pfam" id="PF09346"/>
    </source>
</evidence>